<name>A0ACC3Z1K1_COLTU</name>
<proteinExistence type="predicted"/>
<sequence>MSALSHGQHFFKAAGVRFNYLVRGTGPLAIVQSVGWGLPGAYLGNGIGPYLEDKRTVVYFEPRGNGDSSKPDDSSTMTTKTMAEDIEHLKSHLGLKTLPLLVGHSHGGAIALRYAQRYPDRVSKLLLISPQVMDSPRGHVKAWMEKRKDDPAYAPAAAKLIEVARAGGPKSDEQFQEALDTMLLWWFTDVKKAEILRKHLAGSRNLPTASAWQTNRNDMSEENSIPHIKDAGLVKAETLVIQGAEDAACSPEGALAITNGIKGSKLKIFPSVGHFPWIEDPEGFRKEVDNFITS</sequence>
<reference evidence="1 2" key="1">
    <citation type="journal article" date="2020" name="Phytopathology">
        <title>Genome Sequence Resources of Colletotrichum truncatum, C. plurivorum, C. musicola, and C. sojae: Four Species Pathogenic to Soybean (Glycine max).</title>
        <authorList>
            <person name="Rogerio F."/>
            <person name="Boufleur T.R."/>
            <person name="Ciampi-Guillardi M."/>
            <person name="Sukno S.A."/>
            <person name="Thon M.R."/>
            <person name="Massola Junior N.S."/>
            <person name="Baroncelli R."/>
        </authorList>
    </citation>
    <scope>NUCLEOTIDE SEQUENCE [LARGE SCALE GENOMIC DNA]</scope>
    <source>
        <strain evidence="1 2">CMES1059</strain>
    </source>
</reference>
<evidence type="ECO:0000313" key="1">
    <source>
        <dbReference type="EMBL" id="KAL0937970.1"/>
    </source>
</evidence>
<evidence type="ECO:0000313" key="2">
    <source>
        <dbReference type="Proteomes" id="UP000805649"/>
    </source>
</evidence>
<organism evidence="1 2">
    <name type="scientific">Colletotrichum truncatum</name>
    <name type="common">Anthracnose fungus</name>
    <name type="synonym">Colletotrichum capsici</name>
    <dbReference type="NCBI Taxonomy" id="5467"/>
    <lineage>
        <taxon>Eukaryota</taxon>
        <taxon>Fungi</taxon>
        <taxon>Dikarya</taxon>
        <taxon>Ascomycota</taxon>
        <taxon>Pezizomycotina</taxon>
        <taxon>Sordariomycetes</taxon>
        <taxon>Hypocreomycetidae</taxon>
        <taxon>Glomerellales</taxon>
        <taxon>Glomerellaceae</taxon>
        <taxon>Colletotrichum</taxon>
        <taxon>Colletotrichum truncatum species complex</taxon>
    </lineage>
</organism>
<dbReference type="EMBL" id="VUJX02000004">
    <property type="protein sequence ID" value="KAL0937970.1"/>
    <property type="molecule type" value="Genomic_DNA"/>
</dbReference>
<comment type="caution">
    <text evidence="1">The sequence shown here is derived from an EMBL/GenBank/DDBJ whole genome shotgun (WGS) entry which is preliminary data.</text>
</comment>
<gene>
    <name evidence="1" type="ORF">CTRU02_207701</name>
</gene>
<keyword evidence="2" id="KW-1185">Reference proteome</keyword>
<protein>
    <submittedName>
        <fullName evidence="1">Proline iminopeptidase</fullName>
    </submittedName>
</protein>
<accession>A0ACC3Z1K1</accession>
<dbReference type="Proteomes" id="UP000805649">
    <property type="component" value="Unassembled WGS sequence"/>
</dbReference>